<evidence type="ECO:0000313" key="6">
    <source>
        <dbReference type="Proteomes" id="UP000324705"/>
    </source>
</evidence>
<keyword evidence="6" id="KW-1185">Reference proteome</keyword>
<evidence type="ECO:0000256" key="1">
    <source>
        <dbReference type="ARBA" id="ARBA00023012"/>
    </source>
</evidence>
<dbReference type="GO" id="GO:0009736">
    <property type="term" value="P:cytokinin-activated signaling pathway"/>
    <property type="evidence" value="ECO:0007669"/>
    <property type="project" value="InterPro"/>
</dbReference>
<dbReference type="EMBL" id="LT934124">
    <property type="protein sequence ID" value="VAI92840.1"/>
    <property type="molecule type" value="Genomic_DNA"/>
</dbReference>
<dbReference type="InterPro" id="IPR011006">
    <property type="entry name" value="CheY-like_superfamily"/>
</dbReference>
<sequence>MAAMGGHQRLMMEDAAEDTFPEGLRVLAVDDDRVCLKVLEALLRRCKYSPTTVMDAKTALKMLRSGKEEFDMVITDVRMPDMDGFKLLELIGFEMDLPVIMLSVDCDKKAVMKGINHGACDYLMKPVQTNQLKNIWQHVESRRRSQSISHMSRDNDDGQRVHTGTLAKSKDSKSKSNDEDGSNENKESTHASTTQKKMRVAWTTELHNKFLEAIYQIGLE</sequence>
<dbReference type="GO" id="GO:0000160">
    <property type="term" value="P:phosphorelay signal transduction system"/>
    <property type="evidence" value="ECO:0007669"/>
    <property type="project" value="UniProtKB-KW"/>
</dbReference>
<evidence type="ECO:0000259" key="4">
    <source>
        <dbReference type="PROSITE" id="PS50110"/>
    </source>
</evidence>
<protein>
    <recommendedName>
        <fullName evidence="4">Response regulatory domain-containing protein</fullName>
    </recommendedName>
</protein>
<name>A0A9R1C587_TRITD</name>
<dbReference type="InterPro" id="IPR045279">
    <property type="entry name" value="ARR-like"/>
</dbReference>
<gene>
    <name evidence="5" type="ORF">TRITD_7Bv1G211480</name>
</gene>
<dbReference type="PROSITE" id="PS50110">
    <property type="entry name" value="RESPONSE_REGULATORY"/>
    <property type="match status" value="1"/>
</dbReference>
<keyword evidence="2" id="KW-0597">Phosphoprotein</keyword>
<dbReference type="InterPro" id="IPR001789">
    <property type="entry name" value="Sig_transdc_resp-reg_receiver"/>
</dbReference>
<dbReference type="PANTHER" id="PTHR43874:SF183">
    <property type="entry name" value="TWO-COMPONENT RESPONSE REGULATOR"/>
    <property type="match status" value="1"/>
</dbReference>
<dbReference type="Proteomes" id="UP000324705">
    <property type="component" value="Chromosome 7B"/>
</dbReference>
<evidence type="ECO:0000256" key="3">
    <source>
        <dbReference type="SAM" id="MobiDB-lite"/>
    </source>
</evidence>
<evidence type="ECO:0000313" key="5">
    <source>
        <dbReference type="EMBL" id="VAI92840.1"/>
    </source>
</evidence>
<keyword evidence="1" id="KW-0902">Two-component regulatory system</keyword>
<dbReference type="PANTHER" id="PTHR43874">
    <property type="entry name" value="TWO-COMPONENT RESPONSE REGULATOR"/>
    <property type="match status" value="1"/>
</dbReference>
<dbReference type="Gene3D" id="1.10.10.60">
    <property type="entry name" value="Homeodomain-like"/>
    <property type="match status" value="1"/>
</dbReference>
<feature type="region of interest" description="Disordered" evidence="3">
    <location>
        <begin position="143"/>
        <end position="197"/>
    </location>
</feature>
<organism evidence="5 6">
    <name type="scientific">Triticum turgidum subsp. durum</name>
    <name type="common">Durum wheat</name>
    <name type="synonym">Triticum durum</name>
    <dbReference type="NCBI Taxonomy" id="4567"/>
    <lineage>
        <taxon>Eukaryota</taxon>
        <taxon>Viridiplantae</taxon>
        <taxon>Streptophyta</taxon>
        <taxon>Embryophyta</taxon>
        <taxon>Tracheophyta</taxon>
        <taxon>Spermatophyta</taxon>
        <taxon>Magnoliopsida</taxon>
        <taxon>Liliopsida</taxon>
        <taxon>Poales</taxon>
        <taxon>Poaceae</taxon>
        <taxon>BOP clade</taxon>
        <taxon>Pooideae</taxon>
        <taxon>Triticodae</taxon>
        <taxon>Triticeae</taxon>
        <taxon>Triticinae</taxon>
        <taxon>Triticum</taxon>
    </lineage>
</organism>
<dbReference type="SMART" id="SM00448">
    <property type="entry name" value="REC"/>
    <property type="match status" value="1"/>
</dbReference>
<feature type="modified residue" description="4-aspartylphosphate" evidence="2">
    <location>
        <position position="76"/>
    </location>
</feature>
<dbReference type="CDD" id="cd17584">
    <property type="entry name" value="REC_typeB_ARR-like"/>
    <property type="match status" value="1"/>
</dbReference>
<feature type="compositionally biased region" description="Basic and acidic residues" evidence="3">
    <location>
        <begin position="151"/>
        <end position="160"/>
    </location>
</feature>
<dbReference type="Gene3D" id="3.40.50.2300">
    <property type="match status" value="1"/>
</dbReference>
<feature type="compositionally biased region" description="Basic and acidic residues" evidence="3">
    <location>
        <begin position="168"/>
        <end position="189"/>
    </location>
</feature>
<dbReference type="AlphaFoldDB" id="A0A9R1C587"/>
<reference evidence="5 6" key="1">
    <citation type="submission" date="2017-09" db="EMBL/GenBank/DDBJ databases">
        <authorList>
            <consortium name="International Durum Wheat Genome Sequencing Consortium (IDWGSC)"/>
            <person name="Milanesi L."/>
        </authorList>
    </citation>
    <scope>NUCLEOTIDE SEQUENCE [LARGE SCALE GENOMIC DNA]</scope>
    <source>
        <strain evidence="6">cv. Svevo</strain>
    </source>
</reference>
<feature type="domain" description="Response regulatory" evidence="4">
    <location>
        <begin position="25"/>
        <end position="140"/>
    </location>
</feature>
<evidence type="ECO:0000256" key="2">
    <source>
        <dbReference type="PROSITE-ProRule" id="PRU00169"/>
    </source>
</evidence>
<proteinExistence type="predicted"/>
<dbReference type="SUPFAM" id="SSF52172">
    <property type="entry name" value="CheY-like"/>
    <property type="match status" value="1"/>
</dbReference>
<dbReference type="Pfam" id="PF00072">
    <property type="entry name" value="Response_reg"/>
    <property type="match status" value="1"/>
</dbReference>
<dbReference type="Gramene" id="TRITD7Bv1G211480.2">
    <property type="protein sequence ID" value="TRITD7Bv1G211480.2"/>
    <property type="gene ID" value="TRITD7Bv1G211480"/>
</dbReference>
<accession>A0A9R1C587</accession>